<dbReference type="InterPro" id="IPR006166">
    <property type="entry name" value="ERCC4_domain"/>
</dbReference>
<dbReference type="GO" id="GO:0008821">
    <property type="term" value="F:crossover junction DNA endonuclease activity"/>
    <property type="evidence" value="ECO:0007669"/>
    <property type="project" value="TreeGrafter"/>
</dbReference>
<dbReference type="CDD" id="cd20083">
    <property type="entry name" value="XPF_nuclease_EME"/>
    <property type="match status" value="1"/>
</dbReference>
<dbReference type="Pfam" id="PF21292">
    <property type="entry name" value="EME1-MUS81_C"/>
    <property type="match status" value="1"/>
</dbReference>
<evidence type="ECO:0000256" key="11">
    <source>
        <dbReference type="ARBA" id="ARBA00023204"/>
    </source>
</evidence>
<feature type="region of interest" description="Disordered" evidence="14">
    <location>
        <begin position="135"/>
        <end position="190"/>
    </location>
</feature>
<evidence type="ECO:0000256" key="3">
    <source>
        <dbReference type="ARBA" id="ARBA00005313"/>
    </source>
</evidence>
<keyword evidence="4" id="KW-0540">Nuclease</keyword>
<keyword evidence="8" id="KW-0378">Hydrolase</keyword>
<evidence type="ECO:0000256" key="5">
    <source>
        <dbReference type="ARBA" id="ARBA00022723"/>
    </source>
</evidence>
<dbReference type="InterPro" id="IPR033310">
    <property type="entry name" value="Mms4/EME1/EME2"/>
</dbReference>
<dbReference type="AlphaFoldDB" id="A0AAD9NRL8"/>
<organism evidence="16 17">
    <name type="scientific">Ridgeia piscesae</name>
    <name type="common">Tubeworm</name>
    <dbReference type="NCBI Taxonomy" id="27915"/>
    <lineage>
        <taxon>Eukaryota</taxon>
        <taxon>Metazoa</taxon>
        <taxon>Spiralia</taxon>
        <taxon>Lophotrochozoa</taxon>
        <taxon>Annelida</taxon>
        <taxon>Polychaeta</taxon>
        <taxon>Sedentaria</taxon>
        <taxon>Canalipalpata</taxon>
        <taxon>Sabellida</taxon>
        <taxon>Siboglinidae</taxon>
        <taxon>Ridgeia</taxon>
    </lineage>
</organism>
<dbReference type="SMART" id="SM00891">
    <property type="entry name" value="ERCC4"/>
    <property type="match status" value="1"/>
</dbReference>
<sequence length="553" mass="62097">MVNPEKHNGDNSMGGHRNEMHQSERSNQVVQCISSDDDLSVDCHADAESVTGHHAVDSVYSYNHGKSNSLVIGSHLSHCNGSSKLTDACDDLPDLNVDNGPCLSHVDSQTSTMSTITSQSQASVFSSDSVPTTFGSDHDSQASEFSTTGCGRKLTKTSRNAKTVQKEEREKVRQRKMEEQEERRRVKEEERALKQQKREELQRAKAFEKSKKQAQQAAIRQVKPGECLKFMTVVIDPAVLKTPGGSTVLDILQKAEVKYEIVAQPLPNIVTFWREVTKVTETEPQQLHSHTQDVVESQILLVLPLTDFIELVHASQTVRRGLASDDVDTLTTYIQRARDLLEGRQVTLLIQRLEGYFRDQKTREDRAFRGLVLGNQGGQKSKGQKVVLPDVTRLDVEEVLLDLQMRCQCNVKLLETDAELGKMILHYTRAVAETPFKKDRLKTCFSFHIDKKGCVKVDKEGQGLATVWRQQLQQFKNVSADMANAIVAEYPSPWLLYQAYKMCPTEKCAEELLQDILVRRGAGVLSTSRRIGKELSRRVHQLLTATDPNLVIS</sequence>
<evidence type="ECO:0000256" key="8">
    <source>
        <dbReference type="ARBA" id="ARBA00022801"/>
    </source>
</evidence>
<dbReference type="GO" id="GO:0046872">
    <property type="term" value="F:metal ion binding"/>
    <property type="evidence" value="ECO:0007669"/>
    <property type="project" value="UniProtKB-KW"/>
</dbReference>
<evidence type="ECO:0000256" key="1">
    <source>
        <dbReference type="ARBA" id="ARBA00001946"/>
    </source>
</evidence>
<comment type="similarity">
    <text evidence="3">Belongs to the EME1/MMS4 family.</text>
</comment>
<dbReference type="GO" id="GO:0048476">
    <property type="term" value="C:Holliday junction resolvase complex"/>
    <property type="evidence" value="ECO:0007669"/>
    <property type="project" value="InterPro"/>
</dbReference>
<dbReference type="InterPro" id="IPR042530">
    <property type="entry name" value="EME1/EME2_C"/>
</dbReference>
<evidence type="ECO:0000256" key="14">
    <source>
        <dbReference type="SAM" id="MobiDB-lite"/>
    </source>
</evidence>
<comment type="caution">
    <text evidence="16">The sequence shown here is derived from an EMBL/GenBank/DDBJ whole genome shotgun (WGS) entry which is preliminary data.</text>
</comment>
<dbReference type="GO" id="GO:0031573">
    <property type="term" value="P:mitotic intra-S DNA damage checkpoint signaling"/>
    <property type="evidence" value="ECO:0007669"/>
    <property type="project" value="TreeGrafter"/>
</dbReference>
<evidence type="ECO:0000256" key="7">
    <source>
        <dbReference type="ARBA" id="ARBA00022763"/>
    </source>
</evidence>
<evidence type="ECO:0000313" key="16">
    <source>
        <dbReference type="EMBL" id="KAK2178178.1"/>
    </source>
</evidence>
<keyword evidence="12" id="KW-0539">Nucleus</keyword>
<evidence type="ECO:0000259" key="15">
    <source>
        <dbReference type="SMART" id="SM00891"/>
    </source>
</evidence>
<evidence type="ECO:0000256" key="10">
    <source>
        <dbReference type="ARBA" id="ARBA00023172"/>
    </source>
</evidence>
<dbReference type="Proteomes" id="UP001209878">
    <property type="component" value="Unassembled WGS sequence"/>
</dbReference>
<dbReference type="Gene3D" id="3.40.50.10130">
    <property type="match status" value="1"/>
</dbReference>
<dbReference type="GO" id="GO:0000712">
    <property type="term" value="P:resolution of meiotic recombination intermediates"/>
    <property type="evidence" value="ECO:0007669"/>
    <property type="project" value="TreeGrafter"/>
</dbReference>
<accession>A0AAD9NRL8</accession>
<gene>
    <name evidence="16" type="ORF">NP493_556g00062</name>
</gene>
<proteinExistence type="inferred from homology"/>
<dbReference type="PANTHER" id="PTHR21077">
    <property type="entry name" value="EME1 PROTEIN"/>
    <property type="match status" value="1"/>
</dbReference>
<dbReference type="GO" id="GO:0005634">
    <property type="term" value="C:nucleus"/>
    <property type="evidence" value="ECO:0007669"/>
    <property type="project" value="UniProtKB-SubCell"/>
</dbReference>
<evidence type="ECO:0000313" key="17">
    <source>
        <dbReference type="Proteomes" id="UP001209878"/>
    </source>
</evidence>
<evidence type="ECO:0000256" key="6">
    <source>
        <dbReference type="ARBA" id="ARBA00022759"/>
    </source>
</evidence>
<evidence type="ECO:0000256" key="9">
    <source>
        <dbReference type="ARBA" id="ARBA00022842"/>
    </source>
</evidence>
<dbReference type="EMBL" id="JAODUO010000556">
    <property type="protein sequence ID" value="KAK2178178.1"/>
    <property type="molecule type" value="Genomic_DNA"/>
</dbReference>
<keyword evidence="9" id="KW-0460">Magnesium</keyword>
<keyword evidence="6" id="KW-0255">Endonuclease</keyword>
<dbReference type="GO" id="GO:0006302">
    <property type="term" value="P:double-strand break repair"/>
    <property type="evidence" value="ECO:0007669"/>
    <property type="project" value="TreeGrafter"/>
</dbReference>
<evidence type="ECO:0000256" key="2">
    <source>
        <dbReference type="ARBA" id="ARBA00004123"/>
    </source>
</evidence>
<evidence type="ECO:0000256" key="4">
    <source>
        <dbReference type="ARBA" id="ARBA00022722"/>
    </source>
</evidence>
<dbReference type="InterPro" id="IPR047524">
    <property type="entry name" value="XPF_nuclease_EME1_plant/arthr"/>
</dbReference>
<keyword evidence="10" id="KW-0233">DNA recombination</keyword>
<dbReference type="Gene3D" id="1.10.150.670">
    <property type="entry name" value="Crossover junction endonuclease EME1, DNA-binding domain"/>
    <property type="match status" value="1"/>
</dbReference>
<evidence type="ECO:0000256" key="12">
    <source>
        <dbReference type="ARBA" id="ARBA00023242"/>
    </source>
</evidence>
<keyword evidence="17" id="KW-1185">Reference proteome</keyword>
<evidence type="ECO:0000256" key="13">
    <source>
        <dbReference type="ARBA" id="ARBA00023254"/>
    </source>
</evidence>
<dbReference type="GO" id="GO:0003677">
    <property type="term" value="F:DNA binding"/>
    <property type="evidence" value="ECO:0007669"/>
    <property type="project" value="InterPro"/>
</dbReference>
<dbReference type="PANTHER" id="PTHR21077:SF5">
    <property type="entry name" value="CROSSOVER JUNCTION ENDONUCLEASE MMS4"/>
    <property type="match status" value="1"/>
</dbReference>
<keyword evidence="7" id="KW-0227">DNA damage</keyword>
<name>A0AAD9NRL8_RIDPI</name>
<feature type="domain" description="ERCC4" evidence="15">
    <location>
        <begin position="232"/>
        <end position="501"/>
    </location>
</feature>
<feature type="compositionally biased region" description="Basic and acidic residues" evidence="14">
    <location>
        <begin position="164"/>
        <end position="190"/>
    </location>
</feature>
<dbReference type="FunFam" id="1.10.150.670:FF:000002">
    <property type="entry name" value="Crossover junction endonuclease EME1"/>
    <property type="match status" value="1"/>
</dbReference>
<feature type="region of interest" description="Disordered" evidence="14">
    <location>
        <begin position="1"/>
        <end position="29"/>
    </location>
</feature>
<comment type="cofactor">
    <cofactor evidence="1">
        <name>Mg(2+)</name>
        <dbReference type="ChEBI" id="CHEBI:18420"/>
    </cofactor>
</comment>
<keyword evidence="13" id="KW-0469">Meiosis</keyword>
<keyword evidence="11" id="KW-0234">DNA repair</keyword>
<dbReference type="GO" id="GO:0031297">
    <property type="term" value="P:replication fork processing"/>
    <property type="evidence" value="ECO:0007669"/>
    <property type="project" value="TreeGrafter"/>
</dbReference>
<comment type="subcellular location">
    <subcellularLocation>
        <location evidence="2">Nucleus</location>
    </subcellularLocation>
</comment>
<keyword evidence="5" id="KW-0479">Metal-binding</keyword>
<reference evidence="16" key="1">
    <citation type="journal article" date="2023" name="Mol. Biol. Evol.">
        <title>Third-Generation Sequencing Reveals the Adaptive Role of the Epigenome in Three Deep-Sea Polychaetes.</title>
        <authorList>
            <person name="Perez M."/>
            <person name="Aroh O."/>
            <person name="Sun Y."/>
            <person name="Lan Y."/>
            <person name="Juniper S.K."/>
            <person name="Young C.R."/>
            <person name="Angers B."/>
            <person name="Qian P.Y."/>
        </authorList>
    </citation>
    <scope>NUCLEOTIDE SEQUENCE</scope>
    <source>
        <tissue evidence="16">Vestimentum</tissue>
    </source>
</reference>
<protein>
    <recommendedName>
        <fullName evidence="15">ERCC4 domain-containing protein</fullName>
    </recommendedName>
</protein>